<dbReference type="Proteomes" id="UP000027059">
    <property type="component" value="Chromosome"/>
</dbReference>
<dbReference type="NCBIfam" id="NF004869">
    <property type="entry name" value="PRK06224.1-6"/>
    <property type="match status" value="1"/>
</dbReference>
<dbReference type="Pfam" id="PF00285">
    <property type="entry name" value="Citrate_synt"/>
    <property type="match status" value="1"/>
</dbReference>
<evidence type="ECO:0000256" key="3">
    <source>
        <dbReference type="ARBA" id="ARBA00012972"/>
    </source>
</evidence>
<dbReference type="GO" id="GO:0005829">
    <property type="term" value="C:cytosol"/>
    <property type="evidence" value="ECO:0007669"/>
    <property type="project" value="TreeGrafter"/>
</dbReference>
<accession>A0A059XY11</accession>
<reference evidence="7" key="1">
    <citation type="submission" date="2014-02" db="EMBL/GenBank/DDBJ databases">
        <title>Complete genome sequence and comparative genomic analysis of the nitrogen-fixing bacterium Leptospirillum ferriphilum YSK.</title>
        <authorList>
            <person name="Guo X."/>
            <person name="Yin H."/>
            <person name="Liang Y."/>
            <person name="Hu Q."/>
            <person name="Ma L."/>
            <person name="Xiao Y."/>
            <person name="Zhang X."/>
            <person name="Qiu G."/>
            <person name="Liu X."/>
        </authorList>
    </citation>
    <scope>NUCLEOTIDE SEQUENCE [LARGE SCALE GENOMIC DNA]</scope>
    <source>
        <strain evidence="7">YSK</strain>
    </source>
</reference>
<dbReference type="CDD" id="cd06100">
    <property type="entry name" value="CCL_ACL-C"/>
    <property type="match status" value="1"/>
</dbReference>
<keyword evidence="7" id="KW-1185">Reference proteome</keyword>
<comment type="similarity">
    <text evidence="2">Belongs to the citrate synthase family.</text>
</comment>
<evidence type="ECO:0000313" key="7">
    <source>
        <dbReference type="Proteomes" id="UP000027059"/>
    </source>
</evidence>
<keyword evidence="4" id="KW-0808">Transferase</keyword>
<dbReference type="Gene3D" id="1.10.230.10">
    <property type="entry name" value="Cytochrome P450-Terp, domain 2"/>
    <property type="match status" value="1"/>
</dbReference>
<reference evidence="6 7" key="2">
    <citation type="journal article" date="2015" name="Biomed. Res. Int.">
        <title>Effects of Arsenite Resistance on the Growth and Functional Gene Expression of Leptospirillum ferriphilum and Acidithiobacillus thiooxidans in Pure Culture and Coculture.</title>
        <authorList>
            <person name="Jiang H."/>
            <person name="Liang Y."/>
            <person name="Yin H."/>
            <person name="Xiao Y."/>
            <person name="Guo X."/>
            <person name="Xu Y."/>
            <person name="Hu Q."/>
            <person name="Liu H."/>
            <person name="Liu X."/>
        </authorList>
    </citation>
    <scope>NUCLEOTIDE SEQUENCE [LARGE SCALE GENOMIC DNA]</scope>
    <source>
        <strain evidence="6 7">YSK</strain>
    </source>
</reference>
<dbReference type="InterPro" id="IPR036969">
    <property type="entry name" value="Citrate_synthase_sf"/>
</dbReference>
<dbReference type="PANTHER" id="PTHR11739">
    <property type="entry name" value="CITRATE SYNTHASE"/>
    <property type="match status" value="1"/>
</dbReference>
<feature type="region of interest" description="Disordered" evidence="5">
    <location>
        <begin position="250"/>
        <end position="269"/>
    </location>
</feature>
<evidence type="ECO:0000313" key="6">
    <source>
        <dbReference type="EMBL" id="AIA30181.1"/>
    </source>
</evidence>
<dbReference type="InterPro" id="IPR002020">
    <property type="entry name" value="Citrate_synthase"/>
</dbReference>
<dbReference type="PANTHER" id="PTHR11739:SF4">
    <property type="entry name" value="CITRATE SYNTHASE, PEROXISOMAL"/>
    <property type="match status" value="1"/>
</dbReference>
<dbReference type="KEGG" id="lfp:Y981_03585"/>
<dbReference type="RefSeq" id="WP_014960564.1">
    <property type="nucleotide sequence ID" value="NZ_CP007243.1"/>
</dbReference>
<dbReference type="UniPathway" id="UPA00223"/>
<proteinExistence type="inferred from homology"/>
<dbReference type="InterPro" id="IPR016142">
    <property type="entry name" value="Citrate_synth-like_lrg_a-sub"/>
</dbReference>
<dbReference type="NCBIfam" id="NF004866">
    <property type="entry name" value="PRK06224.1-3"/>
    <property type="match status" value="1"/>
</dbReference>
<evidence type="ECO:0000256" key="1">
    <source>
        <dbReference type="ARBA" id="ARBA00004751"/>
    </source>
</evidence>
<dbReference type="InterPro" id="IPR016143">
    <property type="entry name" value="Citrate_synth-like_sm_a-sub"/>
</dbReference>
<dbReference type="OrthoDB" id="9800864at2"/>
<sequence>MSETKEGSSTRNWRTSVGGHIDGKAVVRGYPLDDLVGNVTFAEAIYLVLKGELPTERERKIMEAMLVACIDHGIGPPSVVSARTVFSGGNPLNAAVAAGVLTLGDHHGGAIEQCAKVYQEQLSDDVTDVKAHARKVVNDFAQKKKRFPGYGHKLYKRDPRTLRLLELAKEYGFANRFVEFAVAIQDCLEADSGRPLPLNVDGMIAAVISEMGISWKNGKGIFIIGRIPGLVAHVVEEWNREKPFRRLEEGSYDYDGKPLRSVPQKKASS</sequence>
<dbReference type="NCBIfam" id="NF004868">
    <property type="entry name" value="PRK06224.1-5"/>
    <property type="match status" value="1"/>
</dbReference>
<dbReference type="EMBL" id="CP007243">
    <property type="protein sequence ID" value="AIA30181.1"/>
    <property type="molecule type" value="Genomic_DNA"/>
</dbReference>
<dbReference type="HOGENOM" id="CLU_070533_2_0_0"/>
<evidence type="ECO:0000256" key="4">
    <source>
        <dbReference type="ARBA" id="ARBA00022679"/>
    </source>
</evidence>
<dbReference type="EC" id="2.3.3.16" evidence="3"/>
<evidence type="ECO:0000256" key="5">
    <source>
        <dbReference type="SAM" id="MobiDB-lite"/>
    </source>
</evidence>
<evidence type="ECO:0000256" key="2">
    <source>
        <dbReference type="ARBA" id="ARBA00010566"/>
    </source>
</evidence>
<dbReference type="GO" id="GO:0005975">
    <property type="term" value="P:carbohydrate metabolic process"/>
    <property type="evidence" value="ECO:0007669"/>
    <property type="project" value="TreeGrafter"/>
</dbReference>
<dbReference type="AlphaFoldDB" id="A0A059XY11"/>
<gene>
    <name evidence="6" type="ORF">Y981_03585</name>
</gene>
<name>A0A059XY11_9BACT</name>
<dbReference type="Gene3D" id="1.10.580.10">
    <property type="entry name" value="Citrate Synthase, domain 1"/>
    <property type="match status" value="2"/>
</dbReference>
<dbReference type="GO" id="GO:0006099">
    <property type="term" value="P:tricarboxylic acid cycle"/>
    <property type="evidence" value="ECO:0007669"/>
    <property type="project" value="UniProtKB-UniPathway"/>
</dbReference>
<organism evidence="6 7">
    <name type="scientific">Leptospirillum ferriphilum YSK</name>
    <dbReference type="NCBI Taxonomy" id="1441628"/>
    <lineage>
        <taxon>Bacteria</taxon>
        <taxon>Pseudomonadati</taxon>
        <taxon>Nitrospirota</taxon>
        <taxon>Nitrospiria</taxon>
        <taxon>Nitrospirales</taxon>
        <taxon>Nitrospiraceae</taxon>
        <taxon>Leptospirillum</taxon>
    </lineage>
</organism>
<comment type="pathway">
    <text evidence="1">Carbohydrate metabolism; tricarboxylic acid cycle; isocitrate from oxaloacetate: step 1/2.</text>
</comment>
<dbReference type="GO" id="GO:0036440">
    <property type="term" value="F:citrate synthase activity"/>
    <property type="evidence" value="ECO:0007669"/>
    <property type="project" value="UniProtKB-EC"/>
</dbReference>
<protein>
    <recommendedName>
        <fullName evidence="3">citrate synthase (unknown stereospecificity)</fullName>
        <ecNumber evidence="3">2.3.3.16</ecNumber>
    </recommendedName>
</protein>
<dbReference type="SUPFAM" id="SSF48256">
    <property type="entry name" value="Citrate synthase"/>
    <property type="match status" value="1"/>
</dbReference>